<dbReference type="PROSITE" id="PS50240">
    <property type="entry name" value="TRYPSIN_DOM"/>
    <property type="match status" value="1"/>
</dbReference>
<evidence type="ECO:0000313" key="7">
    <source>
        <dbReference type="EMBL" id="OXA52238.1"/>
    </source>
</evidence>
<comment type="caution">
    <text evidence="7">The sequence shown here is derived from an EMBL/GenBank/DDBJ whole genome shotgun (WGS) entry which is preliminary data.</text>
</comment>
<keyword evidence="2" id="KW-1015">Disulfide bond</keyword>
<dbReference type="GO" id="GO:0006508">
    <property type="term" value="P:proteolysis"/>
    <property type="evidence" value="ECO:0007669"/>
    <property type="project" value="InterPro"/>
</dbReference>
<dbReference type="Gene3D" id="2.40.10.10">
    <property type="entry name" value="Trypsin-like serine proteases"/>
    <property type="match status" value="1"/>
</dbReference>
<feature type="signal peptide" evidence="5">
    <location>
        <begin position="1"/>
        <end position="23"/>
    </location>
</feature>
<evidence type="ECO:0000256" key="3">
    <source>
        <dbReference type="ARBA" id="ARBA00023180"/>
    </source>
</evidence>
<accession>A0A226E4N3</accession>
<sequence length="276" mass="30242">MNPTVLIIAGALLIFGGIVKCDAYDEGVTEGNEDALVPGSKELTTGKGIDVTQHKNILLLPAEEECGFADKEDIATSMQQSGSKVFLTKPNTPSKYPWMVRVVVEDNKGVRWPVCSGTLISSRYVLTSATCLIGLNSAVKVSNIVLGGHNAHCDNGKCFPISKVVEVSDTVIHPDYVLPTRQHDIGLVKLAKSVTVTESYMRPVCLPKAETLFAGFKNNKTVSVSWGKLEEGSLASSYMLYPRNLRVTEMTFELREYCDRFYKISHAKFGPGRVTF</sequence>
<dbReference type="Pfam" id="PF00089">
    <property type="entry name" value="Trypsin"/>
    <property type="match status" value="1"/>
</dbReference>
<dbReference type="FunFam" id="2.40.10.10:FF:000028">
    <property type="entry name" value="Serine protease easter"/>
    <property type="match status" value="1"/>
</dbReference>
<dbReference type="Proteomes" id="UP000198287">
    <property type="component" value="Unassembled WGS sequence"/>
</dbReference>
<gene>
    <name evidence="7" type="ORF">Fcan01_13180</name>
</gene>
<reference evidence="7 8" key="1">
    <citation type="submission" date="2015-12" db="EMBL/GenBank/DDBJ databases">
        <title>The genome of Folsomia candida.</title>
        <authorList>
            <person name="Faddeeva A."/>
            <person name="Derks M.F."/>
            <person name="Anvar Y."/>
            <person name="Smit S."/>
            <person name="Van Straalen N."/>
            <person name="Roelofs D."/>
        </authorList>
    </citation>
    <scope>NUCLEOTIDE SEQUENCE [LARGE SCALE GENOMIC DNA]</scope>
    <source>
        <strain evidence="7 8">VU population</strain>
        <tissue evidence="7">Whole body</tissue>
    </source>
</reference>
<keyword evidence="8" id="KW-1185">Reference proteome</keyword>
<proteinExistence type="inferred from homology"/>
<dbReference type="InterPro" id="IPR009003">
    <property type="entry name" value="Peptidase_S1_PA"/>
</dbReference>
<dbReference type="OMA" id="FELREYC"/>
<name>A0A226E4N3_FOLCA</name>
<feature type="chain" id="PRO_5012714215" evidence="5">
    <location>
        <begin position="24"/>
        <end position="276"/>
    </location>
</feature>
<dbReference type="EMBL" id="LNIX01000007">
    <property type="protein sequence ID" value="OXA52238.1"/>
    <property type="molecule type" value="Genomic_DNA"/>
</dbReference>
<evidence type="ECO:0000259" key="6">
    <source>
        <dbReference type="PROSITE" id="PS50240"/>
    </source>
</evidence>
<evidence type="ECO:0000313" key="8">
    <source>
        <dbReference type="Proteomes" id="UP000198287"/>
    </source>
</evidence>
<keyword evidence="3" id="KW-0325">Glycoprotein</keyword>
<dbReference type="InterPro" id="IPR001254">
    <property type="entry name" value="Trypsin_dom"/>
</dbReference>
<dbReference type="InterPro" id="IPR051333">
    <property type="entry name" value="CLIP_Serine_Protease"/>
</dbReference>
<evidence type="ECO:0000256" key="5">
    <source>
        <dbReference type="SAM" id="SignalP"/>
    </source>
</evidence>
<dbReference type="PANTHER" id="PTHR24260">
    <property type="match status" value="1"/>
</dbReference>
<evidence type="ECO:0000256" key="4">
    <source>
        <dbReference type="ARBA" id="ARBA00024195"/>
    </source>
</evidence>
<evidence type="ECO:0000256" key="1">
    <source>
        <dbReference type="ARBA" id="ARBA00022729"/>
    </source>
</evidence>
<dbReference type="SMART" id="SM00020">
    <property type="entry name" value="Tryp_SPc"/>
    <property type="match status" value="1"/>
</dbReference>
<organism evidence="7 8">
    <name type="scientific">Folsomia candida</name>
    <name type="common">Springtail</name>
    <dbReference type="NCBI Taxonomy" id="158441"/>
    <lineage>
        <taxon>Eukaryota</taxon>
        <taxon>Metazoa</taxon>
        <taxon>Ecdysozoa</taxon>
        <taxon>Arthropoda</taxon>
        <taxon>Hexapoda</taxon>
        <taxon>Collembola</taxon>
        <taxon>Entomobryomorpha</taxon>
        <taxon>Isotomoidea</taxon>
        <taxon>Isotomidae</taxon>
        <taxon>Proisotominae</taxon>
        <taxon>Folsomia</taxon>
    </lineage>
</organism>
<evidence type="ECO:0000256" key="2">
    <source>
        <dbReference type="ARBA" id="ARBA00023157"/>
    </source>
</evidence>
<dbReference type="AlphaFoldDB" id="A0A226E4N3"/>
<dbReference type="SUPFAM" id="SSF50494">
    <property type="entry name" value="Trypsin-like serine proteases"/>
    <property type="match status" value="1"/>
</dbReference>
<dbReference type="PANTHER" id="PTHR24260:SF145">
    <property type="entry name" value="FI17609P1-RELATED"/>
    <property type="match status" value="1"/>
</dbReference>
<protein>
    <submittedName>
        <fullName evidence="7">Prostasin</fullName>
    </submittedName>
</protein>
<feature type="domain" description="Peptidase S1" evidence="6">
    <location>
        <begin position="79"/>
        <end position="276"/>
    </location>
</feature>
<comment type="similarity">
    <text evidence="4">Belongs to the peptidase S1 family. CLIP subfamily.</text>
</comment>
<keyword evidence="1 5" id="KW-0732">Signal</keyword>
<dbReference type="GO" id="GO:0004252">
    <property type="term" value="F:serine-type endopeptidase activity"/>
    <property type="evidence" value="ECO:0007669"/>
    <property type="project" value="InterPro"/>
</dbReference>
<dbReference type="InterPro" id="IPR043504">
    <property type="entry name" value="Peptidase_S1_PA_chymotrypsin"/>
</dbReference>
<dbReference type="OrthoDB" id="9981647at2759"/>